<keyword evidence="6" id="KW-0812">Transmembrane</keyword>
<evidence type="ECO:0000256" key="6">
    <source>
        <dbReference type="ARBA" id="ARBA00022692"/>
    </source>
</evidence>
<dbReference type="InterPro" id="IPR004358">
    <property type="entry name" value="Sig_transdc_His_kin-like_C"/>
</dbReference>
<dbReference type="EC" id="2.7.13.3" evidence="3"/>
<organism evidence="17 18">
    <name type="scientific">Archangium minus</name>
    <dbReference type="NCBI Taxonomy" id="83450"/>
    <lineage>
        <taxon>Bacteria</taxon>
        <taxon>Pseudomonadati</taxon>
        <taxon>Myxococcota</taxon>
        <taxon>Myxococcia</taxon>
        <taxon>Myxococcales</taxon>
        <taxon>Cystobacterineae</taxon>
        <taxon>Archangiaceae</taxon>
        <taxon>Archangium</taxon>
    </lineage>
</organism>
<dbReference type="SUPFAM" id="SSF55874">
    <property type="entry name" value="ATPase domain of HSP90 chaperone/DNA topoisomerase II/histidine kinase"/>
    <property type="match status" value="1"/>
</dbReference>
<dbReference type="SUPFAM" id="SSF47384">
    <property type="entry name" value="Homodimeric domain of signal transducing histidine kinase"/>
    <property type="match status" value="1"/>
</dbReference>
<dbReference type="SMART" id="SM00387">
    <property type="entry name" value="HATPase_c"/>
    <property type="match status" value="1"/>
</dbReference>
<sequence>MLRSMASLMPPRDPTGSEVMLGPGPAALLDAIHALVLVLDAQGYILYLNRHGEGLLGYSHHEVHGLRLEELAALAPGQGTEGAALVRLVEGPHPAQHEGPWRTRAGSERLLAWSTSRLAPGLFGAEDLLVLTGVEMTEYDRALREQVRFFQTLIDSIPNPIFYKTLDGRYGGCNRAFAEMHNKSPEDIIGKSVWEMAPPELAARYAAKDQELFDRPGIQTYESSVRFGTGEVRDVIFYKATYTDAQGKPAGLVGIVLDITDRKRAEAALQKARDELEERVRERTAELQKLKDAAEAADRTKTEFLNIASHELRTPLTSLHLVLTQARRQLERNEPVSDVTLVSRMERYTGRLTRLAGDLLDASRLERGQLHMRPRPVDLRSLVADVAGDFRQQYPERQVEVELPEGVAWVGADRDRIEQVLANFLDNAMKYTPPKARVAVQLSCWDGTFRVSVSDEGPGIPAEEHARLFQRFHRLSSSIHQPGLGLGLYISREIIERHGGTLGVLGHPPGRPGVTFFFELPRSR</sequence>
<dbReference type="PROSITE" id="PS50109">
    <property type="entry name" value="HIS_KIN"/>
    <property type="match status" value="1"/>
</dbReference>
<feature type="domain" description="PAS" evidence="15">
    <location>
        <begin position="28"/>
        <end position="65"/>
    </location>
</feature>
<evidence type="ECO:0000259" key="16">
    <source>
        <dbReference type="PROSITE" id="PS50113"/>
    </source>
</evidence>
<feature type="domain" description="PAS" evidence="15">
    <location>
        <begin position="146"/>
        <end position="200"/>
    </location>
</feature>
<evidence type="ECO:0000256" key="5">
    <source>
        <dbReference type="ARBA" id="ARBA00022679"/>
    </source>
</evidence>
<dbReference type="InterPro" id="IPR035965">
    <property type="entry name" value="PAS-like_dom_sf"/>
</dbReference>
<dbReference type="InterPro" id="IPR003594">
    <property type="entry name" value="HATPase_dom"/>
</dbReference>
<dbReference type="SMART" id="SM00091">
    <property type="entry name" value="PAS"/>
    <property type="match status" value="2"/>
</dbReference>
<evidence type="ECO:0000259" key="15">
    <source>
        <dbReference type="PROSITE" id="PS50112"/>
    </source>
</evidence>
<evidence type="ECO:0000259" key="14">
    <source>
        <dbReference type="PROSITE" id="PS50109"/>
    </source>
</evidence>
<dbReference type="Gene3D" id="3.30.565.10">
    <property type="entry name" value="Histidine kinase-like ATPase, C-terminal domain"/>
    <property type="match status" value="1"/>
</dbReference>
<dbReference type="PANTHER" id="PTHR42878">
    <property type="entry name" value="TWO-COMPONENT HISTIDINE KINASE"/>
    <property type="match status" value="1"/>
</dbReference>
<proteinExistence type="predicted"/>
<keyword evidence="12" id="KW-0472">Membrane</keyword>
<keyword evidence="7" id="KW-0547">Nucleotide-binding</keyword>
<dbReference type="Gene3D" id="1.10.287.130">
    <property type="match status" value="1"/>
</dbReference>
<dbReference type="PANTHER" id="PTHR42878:SF7">
    <property type="entry name" value="SENSOR HISTIDINE KINASE GLRK"/>
    <property type="match status" value="1"/>
</dbReference>
<dbReference type="Proteomes" id="UP001611383">
    <property type="component" value="Chromosome"/>
</dbReference>
<comment type="subcellular location">
    <subcellularLocation>
        <location evidence="2">Membrane</location>
        <topology evidence="2">Multi-pass membrane protein</topology>
    </subcellularLocation>
</comment>
<name>A0ABY9WFT2_9BACT</name>
<dbReference type="PRINTS" id="PR00344">
    <property type="entry name" value="BCTRLSENSOR"/>
</dbReference>
<dbReference type="Pfam" id="PF00512">
    <property type="entry name" value="HisKA"/>
    <property type="match status" value="1"/>
</dbReference>
<dbReference type="EMBL" id="CP043494">
    <property type="protein sequence ID" value="WNG42655.1"/>
    <property type="molecule type" value="Genomic_DNA"/>
</dbReference>
<evidence type="ECO:0000256" key="1">
    <source>
        <dbReference type="ARBA" id="ARBA00000085"/>
    </source>
</evidence>
<keyword evidence="10" id="KW-1133">Transmembrane helix</keyword>
<dbReference type="Pfam" id="PF08448">
    <property type="entry name" value="PAS_4"/>
    <property type="match status" value="2"/>
</dbReference>
<feature type="domain" description="PAC" evidence="16">
    <location>
        <begin position="219"/>
        <end position="271"/>
    </location>
</feature>
<dbReference type="Pfam" id="PF02518">
    <property type="entry name" value="HATPase_c"/>
    <property type="match status" value="1"/>
</dbReference>
<dbReference type="SUPFAM" id="SSF55785">
    <property type="entry name" value="PYP-like sensor domain (PAS domain)"/>
    <property type="match status" value="2"/>
</dbReference>
<dbReference type="Gene3D" id="3.30.450.20">
    <property type="entry name" value="PAS domain"/>
    <property type="match status" value="2"/>
</dbReference>
<accession>A0ABY9WFT2</accession>
<dbReference type="CDD" id="cd00075">
    <property type="entry name" value="HATPase"/>
    <property type="match status" value="1"/>
</dbReference>
<keyword evidence="5" id="KW-0808">Transferase</keyword>
<dbReference type="InterPro" id="IPR003661">
    <property type="entry name" value="HisK_dim/P_dom"/>
</dbReference>
<evidence type="ECO:0000256" key="13">
    <source>
        <dbReference type="SAM" id="Coils"/>
    </source>
</evidence>
<comment type="catalytic activity">
    <reaction evidence="1">
        <text>ATP + protein L-histidine = ADP + protein N-phospho-L-histidine.</text>
        <dbReference type="EC" id="2.7.13.3"/>
    </reaction>
</comment>
<dbReference type="InterPro" id="IPR050351">
    <property type="entry name" value="BphY/WalK/GraS-like"/>
</dbReference>
<keyword evidence="18" id="KW-1185">Reference proteome</keyword>
<dbReference type="InterPro" id="IPR005467">
    <property type="entry name" value="His_kinase_dom"/>
</dbReference>
<evidence type="ECO:0000256" key="4">
    <source>
        <dbReference type="ARBA" id="ARBA00022553"/>
    </source>
</evidence>
<dbReference type="PROSITE" id="PS50112">
    <property type="entry name" value="PAS"/>
    <property type="match status" value="2"/>
</dbReference>
<keyword evidence="11" id="KW-0902">Two-component regulatory system</keyword>
<reference evidence="17 18" key="1">
    <citation type="submission" date="2019-08" db="EMBL/GenBank/DDBJ databases">
        <title>Archangium and Cystobacter genomes.</title>
        <authorList>
            <person name="Chen I.-C.K."/>
            <person name="Wielgoss S."/>
        </authorList>
    </citation>
    <scope>NUCLEOTIDE SEQUENCE [LARGE SCALE GENOMIC DNA]</scope>
    <source>
        <strain evidence="17 18">Cbm 6</strain>
    </source>
</reference>
<dbReference type="InterPro" id="IPR000014">
    <property type="entry name" value="PAS"/>
</dbReference>
<dbReference type="InterPro" id="IPR036097">
    <property type="entry name" value="HisK_dim/P_sf"/>
</dbReference>
<evidence type="ECO:0000256" key="7">
    <source>
        <dbReference type="ARBA" id="ARBA00022741"/>
    </source>
</evidence>
<gene>
    <name evidence="17" type="ORF">F0U60_00035</name>
</gene>
<dbReference type="SMART" id="SM00388">
    <property type="entry name" value="HisKA"/>
    <property type="match status" value="1"/>
</dbReference>
<dbReference type="InterPro" id="IPR013656">
    <property type="entry name" value="PAS_4"/>
</dbReference>
<keyword evidence="8" id="KW-0418">Kinase</keyword>
<dbReference type="PROSITE" id="PS50113">
    <property type="entry name" value="PAC"/>
    <property type="match status" value="1"/>
</dbReference>
<protein>
    <recommendedName>
        <fullName evidence="3">histidine kinase</fullName>
        <ecNumber evidence="3">2.7.13.3</ecNumber>
    </recommendedName>
</protein>
<evidence type="ECO:0000256" key="2">
    <source>
        <dbReference type="ARBA" id="ARBA00004141"/>
    </source>
</evidence>
<keyword evidence="4" id="KW-0597">Phosphoprotein</keyword>
<evidence type="ECO:0000256" key="9">
    <source>
        <dbReference type="ARBA" id="ARBA00022840"/>
    </source>
</evidence>
<evidence type="ECO:0000256" key="3">
    <source>
        <dbReference type="ARBA" id="ARBA00012438"/>
    </source>
</evidence>
<dbReference type="RefSeq" id="WP_395812591.1">
    <property type="nucleotide sequence ID" value="NZ_CP043494.1"/>
</dbReference>
<dbReference type="CDD" id="cd00082">
    <property type="entry name" value="HisKA"/>
    <property type="match status" value="1"/>
</dbReference>
<feature type="coiled-coil region" evidence="13">
    <location>
        <begin position="259"/>
        <end position="300"/>
    </location>
</feature>
<evidence type="ECO:0000256" key="11">
    <source>
        <dbReference type="ARBA" id="ARBA00023012"/>
    </source>
</evidence>
<keyword evidence="13" id="KW-0175">Coiled coil</keyword>
<feature type="domain" description="Histidine kinase" evidence="14">
    <location>
        <begin position="307"/>
        <end position="524"/>
    </location>
</feature>
<evidence type="ECO:0000313" key="18">
    <source>
        <dbReference type="Proteomes" id="UP001611383"/>
    </source>
</evidence>
<dbReference type="CDD" id="cd00130">
    <property type="entry name" value="PAS"/>
    <property type="match status" value="2"/>
</dbReference>
<dbReference type="InterPro" id="IPR000700">
    <property type="entry name" value="PAS-assoc_C"/>
</dbReference>
<evidence type="ECO:0000256" key="8">
    <source>
        <dbReference type="ARBA" id="ARBA00022777"/>
    </source>
</evidence>
<evidence type="ECO:0000313" key="17">
    <source>
        <dbReference type="EMBL" id="WNG42655.1"/>
    </source>
</evidence>
<dbReference type="InterPro" id="IPR036890">
    <property type="entry name" value="HATPase_C_sf"/>
</dbReference>
<evidence type="ECO:0000256" key="10">
    <source>
        <dbReference type="ARBA" id="ARBA00022989"/>
    </source>
</evidence>
<keyword evidence="9" id="KW-0067">ATP-binding</keyword>
<dbReference type="NCBIfam" id="TIGR00229">
    <property type="entry name" value="sensory_box"/>
    <property type="match status" value="2"/>
</dbReference>
<evidence type="ECO:0000256" key="12">
    <source>
        <dbReference type="ARBA" id="ARBA00023136"/>
    </source>
</evidence>